<keyword evidence="3 5" id="KW-0347">Helicase</keyword>
<dbReference type="AlphaFoldDB" id="A0A0P7I1D0"/>
<feature type="compositionally biased region" description="Polar residues" evidence="6">
    <location>
        <begin position="684"/>
        <end position="695"/>
    </location>
</feature>
<accession>A0A0P7I1D0</accession>
<reference evidence="9" key="1">
    <citation type="submission" date="2013-11" db="EMBL/GenBank/DDBJ databases">
        <authorList>
            <person name="Hoang H.T."/>
            <person name="Killian M.L."/>
            <person name="Madson D.M."/>
            <person name="Arruda P.H.E."/>
            <person name="Sun D."/>
            <person name="Schwartz K.J."/>
            <person name="Yoon K."/>
        </authorList>
    </citation>
    <scope>NUCLEOTIDE SEQUENCE [LARGE SCALE GENOMIC DNA]</scope>
    <source>
        <strain evidence="9">CDK2</strain>
    </source>
</reference>
<name>A0A0P7I1D0_9EURY</name>
<proteinExistence type="predicted"/>
<evidence type="ECO:0000256" key="6">
    <source>
        <dbReference type="SAM" id="MobiDB-lite"/>
    </source>
</evidence>
<feature type="compositionally biased region" description="Basic and acidic residues" evidence="6">
    <location>
        <begin position="486"/>
        <end position="541"/>
    </location>
</feature>
<dbReference type="InterPro" id="IPR027417">
    <property type="entry name" value="P-loop_NTPase"/>
</dbReference>
<feature type="region of interest" description="Disordered" evidence="6">
    <location>
        <begin position="459"/>
        <end position="695"/>
    </location>
</feature>
<feature type="compositionally biased region" description="Polar residues" evidence="6">
    <location>
        <begin position="169"/>
        <end position="178"/>
    </location>
</feature>
<evidence type="ECO:0000256" key="5">
    <source>
        <dbReference type="PROSITE-ProRule" id="PRU00560"/>
    </source>
</evidence>
<feature type="binding site" evidence="5">
    <location>
        <begin position="13"/>
        <end position="20"/>
    </location>
    <ligand>
        <name>ATP</name>
        <dbReference type="ChEBI" id="CHEBI:30616"/>
    </ligand>
</feature>
<keyword evidence="1 5" id="KW-0547">Nucleotide-binding</keyword>
<evidence type="ECO:0000313" key="8">
    <source>
        <dbReference type="EMBL" id="KPN30518.1"/>
    </source>
</evidence>
<dbReference type="GO" id="GO:0016787">
    <property type="term" value="F:hydrolase activity"/>
    <property type="evidence" value="ECO:0007669"/>
    <property type="project" value="UniProtKB-UniRule"/>
</dbReference>
<evidence type="ECO:0000256" key="4">
    <source>
        <dbReference type="ARBA" id="ARBA00022840"/>
    </source>
</evidence>
<gene>
    <name evidence="8" type="ORF">SY89_01253</name>
</gene>
<evidence type="ECO:0000256" key="2">
    <source>
        <dbReference type="ARBA" id="ARBA00022801"/>
    </source>
</evidence>
<dbReference type="GO" id="GO:0000725">
    <property type="term" value="P:recombinational repair"/>
    <property type="evidence" value="ECO:0007669"/>
    <property type="project" value="TreeGrafter"/>
</dbReference>
<dbReference type="PATRIC" id="fig|699431.3.peg.1280"/>
<organism evidence="8 9">
    <name type="scientific">Halolamina pelagica</name>
    <dbReference type="NCBI Taxonomy" id="699431"/>
    <lineage>
        <taxon>Archaea</taxon>
        <taxon>Methanobacteriati</taxon>
        <taxon>Methanobacteriota</taxon>
        <taxon>Stenosarchaea group</taxon>
        <taxon>Halobacteria</taxon>
        <taxon>Halobacteriales</taxon>
        <taxon>Haloferacaceae</taxon>
    </lineage>
</organism>
<keyword evidence="2 5" id="KW-0378">Hydrolase</keyword>
<sequence length="695" mass="77254">MTESDVHVTRLFGGPGSGKTTALLDRVEELLEDPDVTVRDVLVVSYTRAAAAEIRERLAERLDTTPRALQGNVSTMHAKAYELLDLSRGDVVGESDKEEFCEEYGVEYEDEKSGAGRRTARSTTLGNKVIATSQWLQRTDREVADWYDVPFQWDVEDVRLPPEIDPNAQEGNKYTPTWPSDDDRLDVPEAIRAWRNYKGENGVVGFADMLERVAQRSLQPNVDYLIIDEFQDITTLQSKVYEEWKPHLEKALIAGDDDQVVYAWQGADPDLLLDEDVDEDVVLPNSYRLPSRVLNVVNKEIRHIDKRQEKDLRPRKEGGRVEAAESPSMLELVRNVRHTVEQEDRSEDGDGTVMLLFRARYQMFDFVDEFIDEGMPFSSLTDQRLWTDRLTDYVRAIEAVDAGERLTALQARRLADILQESAFGSSERDDLYDLIDEIEEQSAKDDLAEIPVAPDAVEDVVPFMPGPRSGGHGPQDHLLPAEVDEGVLRGRLPRDGARPRPRRDDPLREGSRGRPRVRRDGSDREGGRADGRTGRAGGDRHAGRRGVLQNHRPRAGADRQRAARVLRRDVPRPGTARPHGEPRHRRADAADQRSAVQRTQRGSAGSAHRRGAGVAGGARTRAVTRPLAPGAPEVAADHPDAPRPTSSRSPRPSSTRAPPASSPSATDSPTIYATSRGSAARIATTPSSSLPIVPR</sequence>
<dbReference type="Proteomes" id="UP000050535">
    <property type="component" value="Unassembled WGS sequence"/>
</dbReference>
<comment type="caution">
    <text evidence="8">The sequence shown here is derived from an EMBL/GenBank/DDBJ whole genome shotgun (WGS) entry which is preliminary data.</text>
</comment>
<dbReference type="STRING" id="699431.SY89_01253"/>
<feature type="domain" description="UvrD-like helicase ATP-binding" evidence="7">
    <location>
        <begin position="1"/>
        <end position="339"/>
    </location>
</feature>
<protein>
    <submittedName>
        <fullName evidence="8">DNA-dependent helicase II</fullName>
    </submittedName>
</protein>
<evidence type="ECO:0000259" key="7">
    <source>
        <dbReference type="PROSITE" id="PS51198"/>
    </source>
</evidence>
<dbReference type="Pfam" id="PF00580">
    <property type="entry name" value="UvrD-helicase"/>
    <property type="match status" value="1"/>
</dbReference>
<feature type="compositionally biased region" description="Basic and acidic residues" evidence="6">
    <location>
        <begin position="555"/>
        <end position="571"/>
    </location>
</feature>
<dbReference type="EMBL" id="LGUC01000001">
    <property type="protein sequence ID" value="KPN30518.1"/>
    <property type="molecule type" value="Genomic_DNA"/>
</dbReference>
<dbReference type="InterPro" id="IPR014016">
    <property type="entry name" value="UvrD-like_ATP-bd"/>
</dbReference>
<feature type="region of interest" description="Disordered" evidence="6">
    <location>
        <begin position="161"/>
        <end position="182"/>
    </location>
</feature>
<dbReference type="SUPFAM" id="SSF52540">
    <property type="entry name" value="P-loop containing nucleoside triphosphate hydrolases"/>
    <property type="match status" value="1"/>
</dbReference>
<dbReference type="PANTHER" id="PTHR11070">
    <property type="entry name" value="UVRD / RECB / PCRA DNA HELICASE FAMILY MEMBER"/>
    <property type="match status" value="1"/>
</dbReference>
<dbReference type="PANTHER" id="PTHR11070:SF2">
    <property type="entry name" value="ATP-DEPENDENT DNA HELICASE SRS2"/>
    <property type="match status" value="1"/>
</dbReference>
<evidence type="ECO:0000313" key="9">
    <source>
        <dbReference type="Proteomes" id="UP000050535"/>
    </source>
</evidence>
<dbReference type="GO" id="GO:0005524">
    <property type="term" value="F:ATP binding"/>
    <property type="evidence" value="ECO:0007669"/>
    <property type="project" value="UniProtKB-UniRule"/>
</dbReference>
<dbReference type="Gene3D" id="1.10.486.10">
    <property type="entry name" value="PCRA, domain 4"/>
    <property type="match status" value="1"/>
</dbReference>
<dbReference type="GO" id="GO:0043138">
    <property type="term" value="F:3'-5' DNA helicase activity"/>
    <property type="evidence" value="ECO:0007669"/>
    <property type="project" value="TreeGrafter"/>
</dbReference>
<evidence type="ECO:0000256" key="1">
    <source>
        <dbReference type="ARBA" id="ARBA00022741"/>
    </source>
</evidence>
<evidence type="ECO:0000256" key="3">
    <source>
        <dbReference type="ARBA" id="ARBA00022806"/>
    </source>
</evidence>
<dbReference type="Gene3D" id="3.40.50.300">
    <property type="entry name" value="P-loop containing nucleotide triphosphate hydrolases"/>
    <property type="match status" value="2"/>
</dbReference>
<dbReference type="PROSITE" id="PS51198">
    <property type="entry name" value="UVRD_HELICASE_ATP_BIND"/>
    <property type="match status" value="1"/>
</dbReference>
<dbReference type="GO" id="GO:0003677">
    <property type="term" value="F:DNA binding"/>
    <property type="evidence" value="ECO:0007669"/>
    <property type="project" value="InterPro"/>
</dbReference>
<feature type="compositionally biased region" description="Low complexity" evidence="6">
    <location>
        <begin position="643"/>
        <end position="670"/>
    </location>
</feature>
<dbReference type="InterPro" id="IPR000212">
    <property type="entry name" value="DNA_helicase_UvrD/REP"/>
</dbReference>
<keyword evidence="9" id="KW-1185">Reference proteome</keyword>
<keyword evidence="4 5" id="KW-0067">ATP-binding</keyword>